<reference evidence="1 2" key="1">
    <citation type="journal article" date="2019" name="Syst. Appl. Microbiol.">
        <title>Characterization of Bifidobacterium species in feaces of the Egyptian fruit bat: Description of B. vespertilionis sp. nov. and B. rousetti sp. nov.</title>
        <authorList>
            <person name="Modesto M."/>
            <person name="Satti M."/>
            <person name="Watanabe K."/>
            <person name="Puglisi E."/>
            <person name="Morelli L."/>
            <person name="Huang C.-H."/>
            <person name="Liou J.-S."/>
            <person name="Miyashita M."/>
            <person name="Tamura T."/>
            <person name="Saito S."/>
            <person name="Mori K."/>
            <person name="Huang L."/>
            <person name="Sciavilla P."/>
            <person name="Sandri C."/>
            <person name="Spiezio C."/>
            <person name="Vitali F."/>
            <person name="Cavalieri D."/>
            <person name="Perpetuini G."/>
            <person name="Tofalo R."/>
            <person name="Bonetti A."/>
            <person name="Arita M."/>
            <person name="Mattarelli P."/>
        </authorList>
    </citation>
    <scope>NUCLEOTIDE SEQUENCE [LARGE SCALE GENOMIC DNA]</scope>
    <source>
        <strain evidence="1 2">RST7</strain>
    </source>
</reference>
<sequence length="120" mass="13186">MPDGSPRPPVKQPTIASWEGARGIPETIDLSIRTMCDAIEDMGDQMVDLIKNIAEHSANVRNTPDVTIIAYGSDAALWKAWPNLTGWPHTMWNVAATIAMDELEDELGIIPVMVSEKDTQ</sequence>
<name>A0A5M9ZVG3_9BIFI</name>
<dbReference type="EMBL" id="RZUI01000002">
    <property type="protein sequence ID" value="KAA8831626.1"/>
    <property type="molecule type" value="Genomic_DNA"/>
</dbReference>
<dbReference type="AlphaFoldDB" id="A0A5M9ZVG3"/>
<evidence type="ECO:0000313" key="1">
    <source>
        <dbReference type="EMBL" id="KAA8831626.1"/>
    </source>
</evidence>
<dbReference type="OrthoDB" id="3239978at2"/>
<organism evidence="1 2">
    <name type="scientific">Bifidobacterium tissieri</name>
    <dbReference type="NCBI Taxonomy" id="1630162"/>
    <lineage>
        <taxon>Bacteria</taxon>
        <taxon>Bacillati</taxon>
        <taxon>Actinomycetota</taxon>
        <taxon>Actinomycetes</taxon>
        <taxon>Bifidobacteriales</taxon>
        <taxon>Bifidobacteriaceae</taxon>
        <taxon>Bifidobacterium</taxon>
    </lineage>
</organism>
<gene>
    <name evidence="1" type="ORF">EMO89_02555</name>
</gene>
<comment type="caution">
    <text evidence="1">The sequence shown here is derived from an EMBL/GenBank/DDBJ whole genome shotgun (WGS) entry which is preliminary data.</text>
</comment>
<dbReference type="Proteomes" id="UP000412028">
    <property type="component" value="Unassembled WGS sequence"/>
</dbReference>
<proteinExistence type="predicted"/>
<protein>
    <submittedName>
        <fullName evidence="1">Uncharacterized protein</fullName>
    </submittedName>
</protein>
<accession>A0A5M9ZVG3</accession>
<evidence type="ECO:0000313" key="2">
    <source>
        <dbReference type="Proteomes" id="UP000412028"/>
    </source>
</evidence>
<dbReference type="RefSeq" id="WP_150380799.1">
    <property type="nucleotide sequence ID" value="NZ_RZUI01000002.1"/>
</dbReference>